<proteinExistence type="predicted"/>
<accession>A0A0H3ZLR1</accession>
<reference evidence="1" key="1">
    <citation type="journal article" date="2015" name="MBio">
        <title>Eco-Evolutionary Dynamics of Episomes among Ecologically Cohesive Bacterial Populations.</title>
        <authorList>
            <person name="Xue H."/>
            <person name="Cordero O.X."/>
            <person name="Camas F.M."/>
            <person name="Trimble W."/>
            <person name="Meyer F."/>
            <person name="Guglielmini J."/>
            <person name="Rocha E.P."/>
            <person name="Polz M.F."/>
        </authorList>
    </citation>
    <scope>NUCLEOTIDE SEQUENCE</scope>
    <source>
        <strain evidence="1">FF_61</strain>
    </source>
</reference>
<dbReference type="AlphaFoldDB" id="A0A0H3ZLR1"/>
<sequence length="109" mass="12358">MLLTVSRLSDLFIKDDCVRTELYKRIINYISDTSNSSSLILYEIKADERHRPDLVSYRAYGLPDMAWLVTLVSGLDDPLDALPVGFDIALPPVSFVRSAIREVSAMERH</sequence>
<name>A0A0H3ZLR1_9VIBR</name>
<dbReference type="EMBL" id="KP795522">
    <property type="protein sequence ID" value="AKN37108.1"/>
    <property type="molecule type" value="Genomic_DNA"/>
</dbReference>
<organism evidence="1">
    <name type="scientific">Vibrio cyclitrophicus</name>
    <dbReference type="NCBI Taxonomy" id="47951"/>
    <lineage>
        <taxon>Bacteria</taxon>
        <taxon>Pseudomonadati</taxon>
        <taxon>Pseudomonadota</taxon>
        <taxon>Gammaproteobacteria</taxon>
        <taxon>Vibrionales</taxon>
        <taxon>Vibrionaceae</taxon>
        <taxon>Vibrio</taxon>
    </lineage>
</organism>
<protein>
    <submittedName>
        <fullName evidence="1">Phage protein</fullName>
    </submittedName>
</protein>
<evidence type="ECO:0000313" key="1">
    <source>
        <dbReference type="EMBL" id="AKN37108.1"/>
    </source>
</evidence>